<keyword evidence="5" id="KW-1185">Reference proteome</keyword>
<dbReference type="Pfam" id="PF14291">
    <property type="entry name" value="DUF4371"/>
    <property type="match status" value="1"/>
</dbReference>
<protein>
    <submittedName>
        <fullName evidence="4">Uncharacterized protein</fullName>
    </submittedName>
</protein>
<dbReference type="InterPro" id="IPR025398">
    <property type="entry name" value="DUF4371"/>
</dbReference>
<evidence type="ECO:0000256" key="1">
    <source>
        <dbReference type="SAM" id="MobiDB-lite"/>
    </source>
</evidence>
<name>A0A6A6K878_HEVBR</name>
<feature type="domain" description="DUF4371" evidence="2">
    <location>
        <begin position="3"/>
        <end position="82"/>
    </location>
</feature>
<dbReference type="Pfam" id="PF14392">
    <property type="entry name" value="zf-CCHC_4"/>
    <property type="match status" value="1"/>
</dbReference>
<comment type="caution">
    <text evidence="4">The sequence shown here is derived from an EMBL/GenBank/DDBJ whole genome shotgun (WGS) entry which is preliminary data.</text>
</comment>
<sequence length="323" mass="36510">MHDAFVVKGFQNWKQKQKEKLGEHVGGPNSTHNRAWRNCQALMNEQQHFRTFVNRQTNQARNDYWMHLNVSIDCVGFLLMQEKVAGYRHPSEVPLFHVYLWLQVHGLRIGFMLARCAQRIGNDVVNLPLHRGTRLKQEGDEWFSVTFCYKRLSTYCFICGLLGHGERFYLKLVEWSEVPLQRLYGPELCAISRRSQTNIGVKWLREEPLSVEEMEAVSGQVAQFGNRESFGPKNSLILNGIGGIRGDNSGGDHVSNLGGCSNLNLMPFKDNADGVVLIDPKRKRLGLDQASNMAHTTNSSEKGGTDAKNLTSAGTGHQARRKK</sequence>
<evidence type="ECO:0000313" key="5">
    <source>
        <dbReference type="Proteomes" id="UP000467840"/>
    </source>
</evidence>
<evidence type="ECO:0000259" key="3">
    <source>
        <dbReference type="Pfam" id="PF14392"/>
    </source>
</evidence>
<organism evidence="4 5">
    <name type="scientific">Hevea brasiliensis</name>
    <name type="common">Para rubber tree</name>
    <name type="synonym">Siphonia brasiliensis</name>
    <dbReference type="NCBI Taxonomy" id="3981"/>
    <lineage>
        <taxon>Eukaryota</taxon>
        <taxon>Viridiplantae</taxon>
        <taxon>Streptophyta</taxon>
        <taxon>Embryophyta</taxon>
        <taxon>Tracheophyta</taxon>
        <taxon>Spermatophyta</taxon>
        <taxon>Magnoliopsida</taxon>
        <taxon>eudicotyledons</taxon>
        <taxon>Gunneridae</taxon>
        <taxon>Pentapetalae</taxon>
        <taxon>rosids</taxon>
        <taxon>fabids</taxon>
        <taxon>Malpighiales</taxon>
        <taxon>Euphorbiaceae</taxon>
        <taxon>Crotonoideae</taxon>
        <taxon>Micrandreae</taxon>
        <taxon>Hevea</taxon>
    </lineage>
</organism>
<dbReference type="Proteomes" id="UP000467840">
    <property type="component" value="Chromosome 12"/>
</dbReference>
<reference evidence="4 5" key="1">
    <citation type="journal article" date="2020" name="Mol. Plant">
        <title>The Chromosome-Based Rubber Tree Genome Provides New Insights into Spurge Genome Evolution and Rubber Biosynthesis.</title>
        <authorList>
            <person name="Liu J."/>
            <person name="Shi C."/>
            <person name="Shi C.C."/>
            <person name="Li W."/>
            <person name="Zhang Q.J."/>
            <person name="Zhang Y."/>
            <person name="Li K."/>
            <person name="Lu H.F."/>
            <person name="Shi C."/>
            <person name="Zhu S.T."/>
            <person name="Xiao Z.Y."/>
            <person name="Nan H."/>
            <person name="Yue Y."/>
            <person name="Zhu X.G."/>
            <person name="Wu Y."/>
            <person name="Hong X.N."/>
            <person name="Fan G.Y."/>
            <person name="Tong Y."/>
            <person name="Zhang D."/>
            <person name="Mao C.L."/>
            <person name="Liu Y.L."/>
            <person name="Hao S.J."/>
            <person name="Liu W.Q."/>
            <person name="Lv M.Q."/>
            <person name="Zhang H.B."/>
            <person name="Liu Y."/>
            <person name="Hu-Tang G.R."/>
            <person name="Wang J.P."/>
            <person name="Wang J.H."/>
            <person name="Sun Y.H."/>
            <person name="Ni S.B."/>
            <person name="Chen W.B."/>
            <person name="Zhang X.C."/>
            <person name="Jiao Y.N."/>
            <person name="Eichler E.E."/>
            <person name="Li G.H."/>
            <person name="Liu X."/>
            <person name="Gao L.Z."/>
        </authorList>
    </citation>
    <scope>NUCLEOTIDE SEQUENCE [LARGE SCALE GENOMIC DNA]</scope>
    <source>
        <strain evidence="5">cv. GT1</strain>
        <tissue evidence="4">Leaf</tissue>
    </source>
</reference>
<feature type="domain" description="Zinc knuckle CX2CX4HX4C" evidence="3">
    <location>
        <begin position="128"/>
        <end position="169"/>
    </location>
</feature>
<evidence type="ECO:0000313" key="4">
    <source>
        <dbReference type="EMBL" id="KAF2284585.1"/>
    </source>
</evidence>
<feature type="region of interest" description="Disordered" evidence="1">
    <location>
        <begin position="288"/>
        <end position="323"/>
    </location>
</feature>
<evidence type="ECO:0000259" key="2">
    <source>
        <dbReference type="Pfam" id="PF14291"/>
    </source>
</evidence>
<dbReference type="EMBL" id="JAAGAX010000018">
    <property type="protein sequence ID" value="KAF2284585.1"/>
    <property type="molecule type" value="Genomic_DNA"/>
</dbReference>
<dbReference type="AlphaFoldDB" id="A0A6A6K878"/>
<feature type="compositionally biased region" description="Polar residues" evidence="1">
    <location>
        <begin position="289"/>
        <end position="315"/>
    </location>
</feature>
<proteinExistence type="predicted"/>
<dbReference type="InterPro" id="IPR025836">
    <property type="entry name" value="Zn_knuckle_CX2CX4HX4C"/>
</dbReference>
<gene>
    <name evidence="4" type="ORF">GH714_027321</name>
</gene>
<accession>A0A6A6K878</accession>